<accession>A0A4C1Y121</accession>
<proteinExistence type="predicted"/>
<evidence type="ECO:0000256" key="1">
    <source>
        <dbReference type="SAM" id="MobiDB-lite"/>
    </source>
</evidence>
<dbReference type="AlphaFoldDB" id="A0A4C1Y121"/>
<gene>
    <name evidence="2" type="ORF">EVAR_52065_1</name>
</gene>
<dbReference type="EMBL" id="BGZK01001045">
    <property type="protein sequence ID" value="GBP69568.1"/>
    <property type="molecule type" value="Genomic_DNA"/>
</dbReference>
<organism evidence="2 3">
    <name type="scientific">Eumeta variegata</name>
    <name type="common">Bagworm moth</name>
    <name type="synonym">Eumeta japonica</name>
    <dbReference type="NCBI Taxonomy" id="151549"/>
    <lineage>
        <taxon>Eukaryota</taxon>
        <taxon>Metazoa</taxon>
        <taxon>Ecdysozoa</taxon>
        <taxon>Arthropoda</taxon>
        <taxon>Hexapoda</taxon>
        <taxon>Insecta</taxon>
        <taxon>Pterygota</taxon>
        <taxon>Neoptera</taxon>
        <taxon>Endopterygota</taxon>
        <taxon>Lepidoptera</taxon>
        <taxon>Glossata</taxon>
        <taxon>Ditrysia</taxon>
        <taxon>Tineoidea</taxon>
        <taxon>Psychidae</taxon>
        <taxon>Oiketicinae</taxon>
        <taxon>Eumeta</taxon>
    </lineage>
</organism>
<evidence type="ECO:0000313" key="2">
    <source>
        <dbReference type="EMBL" id="GBP69568.1"/>
    </source>
</evidence>
<protein>
    <submittedName>
        <fullName evidence="2">Uncharacterized protein</fullName>
    </submittedName>
</protein>
<dbReference type="Proteomes" id="UP000299102">
    <property type="component" value="Unassembled WGS sequence"/>
</dbReference>
<name>A0A4C1Y121_EUMVA</name>
<feature type="region of interest" description="Disordered" evidence="1">
    <location>
        <begin position="198"/>
        <end position="223"/>
    </location>
</feature>
<reference evidence="2 3" key="1">
    <citation type="journal article" date="2019" name="Commun. Biol.">
        <title>The bagworm genome reveals a unique fibroin gene that provides high tensile strength.</title>
        <authorList>
            <person name="Kono N."/>
            <person name="Nakamura H."/>
            <person name="Ohtoshi R."/>
            <person name="Tomita M."/>
            <person name="Numata K."/>
            <person name="Arakawa K."/>
        </authorList>
    </citation>
    <scope>NUCLEOTIDE SEQUENCE [LARGE SCALE GENOMIC DNA]</scope>
</reference>
<keyword evidence="3" id="KW-1185">Reference proteome</keyword>
<evidence type="ECO:0000313" key="3">
    <source>
        <dbReference type="Proteomes" id="UP000299102"/>
    </source>
</evidence>
<comment type="caution">
    <text evidence="2">The sequence shown here is derived from an EMBL/GenBank/DDBJ whole genome shotgun (WGS) entry which is preliminary data.</text>
</comment>
<sequence>MFCVWRFLSARTTRRATHRALYYLPSRGLISQIGVRLHDATRSLGPERQSRPENCIGLVCSRAGVIFVLSSGYRLSRPNKSLRLCENYKMLQTWSECSRACRRQPGGQPALKMGTNEFSFHCARSIYSKKVEKAFSAGNKLRVTLVGRTPAVLEHLLPTTLSAEVTATRNIFDHARRTARRRLLDDFSSNIYSPRIEIDQKTSQARRPPAVRPRARGDLSRVM</sequence>